<dbReference type="PROSITE" id="PS50255">
    <property type="entry name" value="CYTOCHROME_B5_2"/>
    <property type="match status" value="1"/>
</dbReference>
<dbReference type="EMBL" id="CAICTM010000032">
    <property type="protein sequence ID" value="CAB9498144.1"/>
    <property type="molecule type" value="Genomic_DNA"/>
</dbReference>
<keyword evidence="8" id="KW-1185">Reference proteome</keyword>
<feature type="signal peptide" evidence="5">
    <location>
        <begin position="1"/>
        <end position="21"/>
    </location>
</feature>
<dbReference type="InterPro" id="IPR051872">
    <property type="entry name" value="Cytochrome_b5/Flavoprotein_Rdt"/>
</dbReference>
<evidence type="ECO:0000313" key="8">
    <source>
        <dbReference type="Proteomes" id="UP001153069"/>
    </source>
</evidence>
<dbReference type="PANTHER" id="PTHR46237:SF1">
    <property type="entry name" value="CYTOCHROME B5 REDUCTASE 4"/>
    <property type="match status" value="1"/>
</dbReference>
<sequence length="229" mass="23254">MRFFSTATLLWVMVKPSLVQSQVTLTDIAAHNTVTDCWTAVYGEVYDVTAYAPNHPVGATILVNGMCGKDGTPAFDPVHGDTPGYMQIFPGITYLGTLLAATPAPVPVPVTPAPIPATPAPIPVPATPAPVPVPTTPAPVPVPATPAPVPVPATPAPVPVPATPAPVPVPATPAPVPVPATPVPVPVPVTKPPTRPAIAAATVTATVTRPTMTSISTSESSDDRKQLRG</sequence>
<dbReference type="GO" id="GO:0004128">
    <property type="term" value="F:cytochrome-b5 reductase activity, acting on NAD(P)H"/>
    <property type="evidence" value="ECO:0007669"/>
    <property type="project" value="TreeGrafter"/>
</dbReference>
<reference evidence="7" key="1">
    <citation type="submission" date="2020-06" db="EMBL/GenBank/DDBJ databases">
        <authorList>
            <consortium name="Plant Systems Biology data submission"/>
        </authorList>
    </citation>
    <scope>NUCLEOTIDE SEQUENCE</scope>
    <source>
        <strain evidence="7">D6</strain>
    </source>
</reference>
<dbReference type="AlphaFoldDB" id="A0A9N8D8M9"/>
<organism evidence="7 8">
    <name type="scientific">Seminavis robusta</name>
    <dbReference type="NCBI Taxonomy" id="568900"/>
    <lineage>
        <taxon>Eukaryota</taxon>
        <taxon>Sar</taxon>
        <taxon>Stramenopiles</taxon>
        <taxon>Ochrophyta</taxon>
        <taxon>Bacillariophyta</taxon>
        <taxon>Bacillariophyceae</taxon>
        <taxon>Bacillariophycidae</taxon>
        <taxon>Naviculales</taxon>
        <taxon>Naviculaceae</taxon>
        <taxon>Seminavis</taxon>
    </lineage>
</organism>
<evidence type="ECO:0000256" key="2">
    <source>
        <dbReference type="ARBA" id="ARBA00022723"/>
    </source>
</evidence>
<feature type="region of interest" description="Disordered" evidence="4">
    <location>
        <begin position="209"/>
        <end position="229"/>
    </location>
</feature>
<feature type="domain" description="Cytochrome b5 heme-binding" evidence="6">
    <location>
        <begin position="20"/>
        <end position="99"/>
    </location>
</feature>
<dbReference type="PRINTS" id="PR01217">
    <property type="entry name" value="PRICHEXTENSN"/>
</dbReference>
<dbReference type="Proteomes" id="UP001153069">
    <property type="component" value="Unassembled WGS sequence"/>
</dbReference>
<protein>
    <submittedName>
        <fullName evidence="7">Fumarate reductase</fullName>
    </submittedName>
</protein>
<evidence type="ECO:0000259" key="6">
    <source>
        <dbReference type="PROSITE" id="PS50255"/>
    </source>
</evidence>
<dbReference type="PANTHER" id="PTHR46237">
    <property type="entry name" value="CYTOCHROME B5 REDUCTASE 4 FAMILY MEMBER"/>
    <property type="match status" value="1"/>
</dbReference>
<accession>A0A9N8D8M9</accession>
<dbReference type="InterPro" id="IPR001199">
    <property type="entry name" value="Cyt_B5-like_heme/steroid-bd"/>
</dbReference>
<dbReference type="GO" id="GO:0005737">
    <property type="term" value="C:cytoplasm"/>
    <property type="evidence" value="ECO:0007669"/>
    <property type="project" value="TreeGrafter"/>
</dbReference>
<gene>
    <name evidence="7" type="ORF">SEMRO_32_G020840.1</name>
</gene>
<keyword evidence="5" id="KW-0732">Signal</keyword>
<name>A0A9N8D8M9_9STRA</name>
<evidence type="ECO:0000256" key="4">
    <source>
        <dbReference type="SAM" id="MobiDB-lite"/>
    </source>
</evidence>
<proteinExistence type="predicted"/>
<dbReference type="Gene3D" id="3.10.120.10">
    <property type="entry name" value="Cytochrome b5-like heme/steroid binding domain"/>
    <property type="match status" value="1"/>
</dbReference>
<keyword evidence="1" id="KW-0349">Heme</keyword>
<dbReference type="OrthoDB" id="260519at2759"/>
<dbReference type="GO" id="GO:0046872">
    <property type="term" value="F:metal ion binding"/>
    <property type="evidence" value="ECO:0007669"/>
    <property type="project" value="UniProtKB-KW"/>
</dbReference>
<dbReference type="InterPro" id="IPR036400">
    <property type="entry name" value="Cyt_B5-like_heme/steroid_sf"/>
</dbReference>
<evidence type="ECO:0000256" key="5">
    <source>
        <dbReference type="SAM" id="SignalP"/>
    </source>
</evidence>
<evidence type="ECO:0000256" key="3">
    <source>
        <dbReference type="ARBA" id="ARBA00023004"/>
    </source>
</evidence>
<dbReference type="SUPFAM" id="SSF55856">
    <property type="entry name" value="Cytochrome b5-like heme/steroid binding domain"/>
    <property type="match status" value="1"/>
</dbReference>
<keyword evidence="3" id="KW-0408">Iron</keyword>
<comment type="caution">
    <text evidence="7">The sequence shown here is derived from an EMBL/GenBank/DDBJ whole genome shotgun (WGS) entry which is preliminary data.</text>
</comment>
<evidence type="ECO:0000256" key="1">
    <source>
        <dbReference type="ARBA" id="ARBA00022617"/>
    </source>
</evidence>
<keyword evidence="2" id="KW-0479">Metal-binding</keyword>
<dbReference type="Pfam" id="PF00173">
    <property type="entry name" value="Cyt-b5"/>
    <property type="match status" value="1"/>
</dbReference>
<dbReference type="SMART" id="SM01117">
    <property type="entry name" value="Cyt-b5"/>
    <property type="match status" value="1"/>
</dbReference>
<dbReference type="GO" id="GO:0020037">
    <property type="term" value="F:heme binding"/>
    <property type="evidence" value="ECO:0007669"/>
    <property type="project" value="TreeGrafter"/>
</dbReference>
<evidence type="ECO:0000313" key="7">
    <source>
        <dbReference type="EMBL" id="CAB9498144.1"/>
    </source>
</evidence>
<feature type="chain" id="PRO_5040215548" evidence="5">
    <location>
        <begin position="22"/>
        <end position="229"/>
    </location>
</feature>